<organism evidence="2 3">
    <name type="scientific">Verticillium dahliae</name>
    <name type="common">Verticillium wilt</name>
    <dbReference type="NCBI Taxonomy" id="27337"/>
    <lineage>
        <taxon>Eukaryota</taxon>
        <taxon>Fungi</taxon>
        <taxon>Dikarya</taxon>
        <taxon>Ascomycota</taxon>
        <taxon>Pezizomycotina</taxon>
        <taxon>Sordariomycetes</taxon>
        <taxon>Hypocreomycetidae</taxon>
        <taxon>Glomerellales</taxon>
        <taxon>Plectosphaerellaceae</taxon>
        <taxon>Verticillium</taxon>
    </lineage>
</organism>
<feature type="chain" id="PRO_5041338582" evidence="1">
    <location>
        <begin position="19"/>
        <end position="116"/>
    </location>
</feature>
<reference evidence="2 3" key="1">
    <citation type="submission" date="2017-12" db="EMBL/GenBank/DDBJ databases">
        <title>Comparative genomics yields insights into virulence evolution of Verticillium dahliae.</title>
        <authorList>
            <person name="Fan R."/>
            <person name="Armitage A.D."/>
            <person name="Cascant-Lopez E."/>
            <person name="Sobczyk M."/>
            <person name="Cockerton H.M."/>
            <person name="Harrison R.J."/>
        </authorList>
    </citation>
    <scope>NUCLEOTIDE SEQUENCE [LARGE SCALE GENOMIC DNA]</scope>
    <source>
        <strain evidence="2 3">12008</strain>
    </source>
</reference>
<name>A0AA45AKJ8_VERDA</name>
<gene>
    <name evidence="2" type="ORF">BJF96_g6576</name>
</gene>
<sequence length="116" mass="12350">MQGPWILLALAAATMASPAPVKDPRGDICRKFQIWASPQFPGFSPRWAGSAVCYCANNECKVTAGSLIVGKATLNRFGTGTFVMTNGKVKQNDHVERGSIEYTVGVQGPCDPGYLG</sequence>
<protein>
    <submittedName>
        <fullName evidence="2">Uncharacterized protein</fullName>
    </submittedName>
</protein>
<dbReference type="EMBL" id="MPSH01000022">
    <property type="protein sequence ID" value="PNH30231.1"/>
    <property type="molecule type" value="Genomic_DNA"/>
</dbReference>
<evidence type="ECO:0000313" key="3">
    <source>
        <dbReference type="Proteomes" id="UP000236305"/>
    </source>
</evidence>
<evidence type="ECO:0000256" key="1">
    <source>
        <dbReference type="SAM" id="SignalP"/>
    </source>
</evidence>
<comment type="caution">
    <text evidence="2">The sequence shown here is derived from an EMBL/GenBank/DDBJ whole genome shotgun (WGS) entry which is preliminary data.</text>
</comment>
<dbReference type="Proteomes" id="UP000236305">
    <property type="component" value="Unassembled WGS sequence"/>
</dbReference>
<keyword evidence="1" id="KW-0732">Signal</keyword>
<feature type="signal peptide" evidence="1">
    <location>
        <begin position="1"/>
        <end position="18"/>
    </location>
</feature>
<proteinExistence type="predicted"/>
<dbReference type="AlphaFoldDB" id="A0AA45AKJ8"/>
<evidence type="ECO:0000313" key="2">
    <source>
        <dbReference type="EMBL" id="PNH30231.1"/>
    </source>
</evidence>
<accession>A0AA45AKJ8</accession>